<evidence type="ECO:0000313" key="1">
    <source>
        <dbReference type="EMBL" id="KAK1849620.1"/>
    </source>
</evidence>
<evidence type="ECO:0000313" key="2">
    <source>
        <dbReference type="Proteomes" id="UP001243330"/>
    </source>
</evidence>
<dbReference type="Proteomes" id="UP001243330">
    <property type="component" value="Unassembled WGS sequence"/>
</dbReference>
<protein>
    <submittedName>
        <fullName evidence="1">Uncharacterized protein</fullName>
    </submittedName>
</protein>
<reference evidence="1" key="1">
    <citation type="submission" date="2023-01" db="EMBL/GenBank/DDBJ databases">
        <title>Colletotrichum chrysophilum M932 genome sequence.</title>
        <authorList>
            <person name="Baroncelli R."/>
        </authorList>
    </citation>
    <scope>NUCLEOTIDE SEQUENCE</scope>
    <source>
        <strain evidence="1">M932</strain>
    </source>
</reference>
<accession>A0AAD9ALK5</accession>
<sequence>MGARLLDMIDREPVLDLLALLAQPPVGTSTIAKFRPRRSPLASGQHGRDLIYVSYAEGVTGKPPEKPLATRGPQSPLLVPLWLQDPKIRLGVDAILHATFAMHVTYCSHCPSLQSRVYGRDCATNMTGNARRLPIDLNLHPKGSKDVPGAIFNINHDIPRDVSPKWQPIARYMCWHLAYRGT</sequence>
<proteinExistence type="predicted"/>
<organism evidence="1 2">
    <name type="scientific">Colletotrichum chrysophilum</name>
    <dbReference type="NCBI Taxonomy" id="1836956"/>
    <lineage>
        <taxon>Eukaryota</taxon>
        <taxon>Fungi</taxon>
        <taxon>Dikarya</taxon>
        <taxon>Ascomycota</taxon>
        <taxon>Pezizomycotina</taxon>
        <taxon>Sordariomycetes</taxon>
        <taxon>Hypocreomycetidae</taxon>
        <taxon>Glomerellales</taxon>
        <taxon>Glomerellaceae</taxon>
        <taxon>Colletotrichum</taxon>
        <taxon>Colletotrichum gloeosporioides species complex</taxon>
    </lineage>
</organism>
<gene>
    <name evidence="1" type="ORF">CCHR01_07754</name>
</gene>
<dbReference type="EMBL" id="JAQOWY010000139">
    <property type="protein sequence ID" value="KAK1849620.1"/>
    <property type="molecule type" value="Genomic_DNA"/>
</dbReference>
<name>A0AAD9ALK5_9PEZI</name>
<keyword evidence="2" id="KW-1185">Reference proteome</keyword>
<comment type="caution">
    <text evidence="1">The sequence shown here is derived from an EMBL/GenBank/DDBJ whole genome shotgun (WGS) entry which is preliminary data.</text>
</comment>
<dbReference type="AlphaFoldDB" id="A0AAD9ALK5"/>